<dbReference type="OMA" id="HEYGSYG"/>
<keyword evidence="6" id="KW-0926">Vacuole</keyword>
<reference evidence="17" key="1">
    <citation type="journal article" date="2012" name="Nature">
        <title>The tomato genome sequence provides insights into fleshy fruit evolution.</title>
        <authorList>
            <consortium name="Tomato Genome Consortium"/>
        </authorList>
    </citation>
    <scope>NUCLEOTIDE SEQUENCE [LARGE SCALE GENOMIC DNA]</scope>
    <source>
        <strain evidence="17">cv. Heinz 1706</strain>
    </source>
</reference>
<dbReference type="PIRSF" id="PIRSF001060">
    <property type="entry name" value="Endochitinase"/>
    <property type="match status" value="1"/>
</dbReference>
<dbReference type="InterPro" id="IPR036861">
    <property type="entry name" value="Endochitinase-like_sf"/>
</dbReference>
<evidence type="ECO:0000256" key="1">
    <source>
        <dbReference type="ARBA" id="ARBA00003102"/>
    </source>
</evidence>
<feature type="disulfide bond" evidence="13">
    <location>
        <begin position="160"/>
        <end position="169"/>
    </location>
</feature>
<comment type="subcellular location">
    <subcellularLocation>
        <location evidence="3">Secreted</location>
    </subcellularLocation>
    <subcellularLocation>
        <location evidence="2">Vacuole</location>
    </subcellularLocation>
</comment>
<evidence type="ECO:0000256" key="13">
    <source>
        <dbReference type="PIRSR" id="PIRSR001060-2"/>
    </source>
</evidence>
<dbReference type="CDD" id="cd00035">
    <property type="entry name" value="ChtBD1"/>
    <property type="match status" value="1"/>
</dbReference>
<evidence type="ECO:0000256" key="10">
    <source>
        <dbReference type="ARBA" id="ARBA00023024"/>
    </source>
</evidence>
<dbReference type="PROSITE" id="PS50941">
    <property type="entry name" value="CHIT_BIND_I_2"/>
    <property type="match status" value="1"/>
</dbReference>
<evidence type="ECO:0000256" key="9">
    <source>
        <dbReference type="ARBA" id="ARBA00022821"/>
    </source>
</evidence>
<dbReference type="InterPro" id="IPR023346">
    <property type="entry name" value="Lysozyme-like_dom_sf"/>
</dbReference>
<keyword evidence="5" id="KW-0964">Secreted</keyword>
<dbReference type="Gramene" id="Solyc10g074400.2.1">
    <property type="protein sequence ID" value="Solyc10g074400.2.1"/>
    <property type="gene ID" value="Solyc10g074400.2"/>
</dbReference>
<feature type="disulfide bond" evidence="13 14">
    <location>
        <begin position="27"/>
        <end position="42"/>
    </location>
</feature>
<reference evidence="17" key="2">
    <citation type="submission" date="2019-01" db="UniProtKB">
        <authorList>
            <consortium name="EnsemblPlants"/>
        </authorList>
    </citation>
    <scope>IDENTIFICATION</scope>
    <source>
        <strain evidence="17">cv. Heinz 1706</strain>
    </source>
</reference>
<dbReference type="GO" id="GO:0005975">
    <property type="term" value="P:carbohydrate metabolic process"/>
    <property type="evidence" value="ECO:0007669"/>
    <property type="project" value="InterPro"/>
</dbReference>
<dbReference type="GO" id="GO:0006952">
    <property type="term" value="P:defense response"/>
    <property type="evidence" value="ECO:0007669"/>
    <property type="project" value="UniProtKB-KW"/>
</dbReference>
<dbReference type="AlphaFoldDB" id="A0A3Q7IIZ0"/>
<evidence type="ECO:0000256" key="4">
    <source>
        <dbReference type="ARBA" id="ARBA00009373"/>
    </source>
</evidence>
<dbReference type="PANTHER" id="PTHR22595:SF166">
    <property type="entry name" value="ENDOCHITINASE"/>
    <property type="match status" value="1"/>
</dbReference>
<dbReference type="Pfam" id="PF00182">
    <property type="entry name" value="Glyco_hydro_19"/>
    <property type="match status" value="1"/>
</dbReference>
<accession>A0A3Q7IIZ0</accession>
<dbReference type="PROSITE" id="PS00773">
    <property type="entry name" value="CHITINASE_19_1"/>
    <property type="match status" value="1"/>
</dbReference>
<sequence>MRKTSKFTTFSLLFSLVLLSAASAQNCGSQGGGKVCASGQCCSKFGWCGKTNHHCGSGNCESQCPGGGPSPVTGGDLGSVTSNSMFDQMLKHRNENSCQGKNNFYSYNPFITASRSFPGFGTSGDINARKREIAAFFAQTSHETTVFSLVLLSAASAQNCGSQGGGKVCASGQCCSKFGCNYNYGPCGRAIGVDLLNNPDLAATDPVISFKTAIWFWMTPQSPKPSGHDVIIGRWNPSAGDRSANRLPGFGVITNIINGGLECGRGNDNRVQDRIGFYRSYCRILGVSPGDNLDCGNQRPFGS</sequence>
<dbReference type="Gene3D" id="1.10.530.10">
    <property type="match status" value="1"/>
</dbReference>
<evidence type="ECO:0000256" key="15">
    <source>
        <dbReference type="SAM" id="SignalP"/>
    </source>
</evidence>
<feature type="domain" description="Chitin-binding type-1" evidence="16">
    <location>
        <begin position="24"/>
        <end position="66"/>
    </location>
</feature>
<evidence type="ECO:0000256" key="7">
    <source>
        <dbReference type="ARBA" id="ARBA00022669"/>
    </source>
</evidence>
<dbReference type="InParanoid" id="A0A3Q7IIZ0"/>
<dbReference type="Proteomes" id="UP000004994">
    <property type="component" value="Chromosome 10"/>
</dbReference>
<comment type="similarity">
    <text evidence="4">Belongs to the glycosyl hydrolase 19 family. Chitinase class I subfamily.</text>
</comment>
<feature type="disulfide bond" evidence="13 14">
    <location>
        <begin position="41"/>
        <end position="55"/>
    </location>
</feature>
<evidence type="ECO:0000256" key="12">
    <source>
        <dbReference type="PIRSR" id="PIRSR001060-1"/>
    </source>
</evidence>
<dbReference type="GO" id="GO:0006032">
    <property type="term" value="P:chitin catabolic process"/>
    <property type="evidence" value="ECO:0007669"/>
    <property type="project" value="UniProtKB-KW"/>
</dbReference>
<dbReference type="PANTHER" id="PTHR22595">
    <property type="entry name" value="CHITINASE-RELATED"/>
    <property type="match status" value="1"/>
</dbReference>
<evidence type="ECO:0000256" key="14">
    <source>
        <dbReference type="PROSITE-ProRule" id="PRU00261"/>
    </source>
</evidence>
<proteinExistence type="inferred from homology"/>
<feature type="active site" description="Proton donor" evidence="12">
    <location>
        <position position="143"/>
    </location>
</feature>
<evidence type="ECO:0000256" key="6">
    <source>
        <dbReference type="ARBA" id="ARBA00022554"/>
    </source>
</evidence>
<comment type="function">
    <text evidence="1">Defense against chitin-containing fungal pathogens.</text>
</comment>
<feature type="disulfide bond" evidence="13 14">
    <location>
        <begin position="60"/>
        <end position="64"/>
    </location>
</feature>
<dbReference type="PaxDb" id="4081-Solyc10g074400.1.1"/>
<dbReference type="STRING" id="4081.A0A3Q7IIZ0"/>
<dbReference type="GO" id="GO:0008061">
    <property type="term" value="F:chitin binding"/>
    <property type="evidence" value="ECO:0007669"/>
    <property type="project" value="UniProtKB-UniRule"/>
</dbReference>
<evidence type="ECO:0000256" key="3">
    <source>
        <dbReference type="ARBA" id="ARBA00004613"/>
    </source>
</evidence>
<keyword evidence="8 15" id="KW-0732">Signal</keyword>
<keyword evidence="10" id="KW-0624">Polysaccharide degradation</keyword>
<protein>
    <recommendedName>
        <fullName evidence="16">Chitin-binding type-1 domain-containing protein</fullName>
    </recommendedName>
</protein>
<dbReference type="CDD" id="cd00325">
    <property type="entry name" value="chitinase_GH19"/>
    <property type="match status" value="1"/>
</dbReference>
<keyword evidence="10" id="KW-0146">Chitin degradation</keyword>
<dbReference type="InterPro" id="IPR000726">
    <property type="entry name" value="Glyco_hydro_19_cat"/>
</dbReference>
<dbReference type="GO" id="GO:0005773">
    <property type="term" value="C:vacuole"/>
    <property type="evidence" value="ECO:0007669"/>
    <property type="project" value="UniProtKB-SubCell"/>
</dbReference>
<evidence type="ECO:0000313" key="17">
    <source>
        <dbReference type="EnsemblPlants" id="Solyc10g074400.2.1"/>
    </source>
</evidence>
<dbReference type="GO" id="GO:0016998">
    <property type="term" value="P:cell wall macromolecule catabolic process"/>
    <property type="evidence" value="ECO:0007669"/>
    <property type="project" value="InterPro"/>
</dbReference>
<dbReference type="SUPFAM" id="SSF53955">
    <property type="entry name" value="Lysozyme-like"/>
    <property type="match status" value="1"/>
</dbReference>
<evidence type="ECO:0000256" key="5">
    <source>
        <dbReference type="ARBA" id="ARBA00022525"/>
    </source>
</evidence>
<dbReference type="PROSITE" id="PS00774">
    <property type="entry name" value="CHITINASE_19_2"/>
    <property type="match status" value="1"/>
</dbReference>
<organism evidence="17">
    <name type="scientific">Solanum lycopersicum</name>
    <name type="common">Tomato</name>
    <name type="synonym">Lycopersicon esculentum</name>
    <dbReference type="NCBI Taxonomy" id="4081"/>
    <lineage>
        <taxon>Eukaryota</taxon>
        <taxon>Viridiplantae</taxon>
        <taxon>Streptophyta</taxon>
        <taxon>Embryophyta</taxon>
        <taxon>Tracheophyta</taxon>
        <taxon>Spermatophyta</taxon>
        <taxon>Magnoliopsida</taxon>
        <taxon>eudicotyledons</taxon>
        <taxon>Gunneridae</taxon>
        <taxon>Pentapetalae</taxon>
        <taxon>asterids</taxon>
        <taxon>lamiids</taxon>
        <taxon>Solanales</taxon>
        <taxon>Solanaceae</taxon>
        <taxon>Solanoideae</taxon>
        <taxon>Solaneae</taxon>
        <taxon>Solanum</taxon>
        <taxon>Solanum subgen. Lycopersicon</taxon>
    </lineage>
</organism>
<keyword evidence="18" id="KW-1185">Reference proteome</keyword>
<evidence type="ECO:0000256" key="2">
    <source>
        <dbReference type="ARBA" id="ARBA00004116"/>
    </source>
</evidence>
<dbReference type="EnsemblPlants" id="Solyc10g074400.2.1">
    <property type="protein sequence ID" value="Solyc10g074400.2.1"/>
    <property type="gene ID" value="Solyc10g074400.2"/>
</dbReference>
<dbReference type="SMART" id="SM00270">
    <property type="entry name" value="ChtBD1"/>
    <property type="match status" value="2"/>
</dbReference>
<dbReference type="GO" id="GO:0004568">
    <property type="term" value="F:chitinase activity"/>
    <property type="evidence" value="ECO:0000318"/>
    <property type="project" value="GO_Central"/>
</dbReference>
<dbReference type="SUPFAM" id="SSF57016">
    <property type="entry name" value="Plant lectins/antimicrobial peptides"/>
    <property type="match status" value="1"/>
</dbReference>
<feature type="chain" id="PRO_5018679831" description="Chitin-binding type-1 domain-containing protein" evidence="15">
    <location>
        <begin position="25"/>
        <end position="303"/>
    </location>
</feature>
<keyword evidence="10" id="KW-0119">Carbohydrate metabolism</keyword>
<evidence type="ECO:0000313" key="18">
    <source>
        <dbReference type="Proteomes" id="UP000004994"/>
    </source>
</evidence>
<dbReference type="Gene3D" id="3.30.20.10">
    <property type="entry name" value="Endochitinase, domain 2"/>
    <property type="match status" value="1"/>
</dbReference>
<evidence type="ECO:0000256" key="11">
    <source>
        <dbReference type="ARBA" id="ARBA00023157"/>
    </source>
</evidence>
<keyword evidence="7 14" id="KW-0147">Chitin-binding</keyword>
<evidence type="ECO:0000256" key="8">
    <source>
        <dbReference type="ARBA" id="ARBA00022729"/>
    </source>
</evidence>
<feature type="disulfide bond" evidence="13 14">
    <location>
        <begin position="36"/>
        <end position="48"/>
    </location>
</feature>
<feature type="disulfide bond" evidence="13">
    <location>
        <begin position="263"/>
        <end position="295"/>
    </location>
</feature>
<dbReference type="Pfam" id="PF00187">
    <property type="entry name" value="Chitin_bind_1"/>
    <property type="match status" value="1"/>
</dbReference>
<dbReference type="InterPro" id="IPR001002">
    <property type="entry name" value="Chitin-bd_1"/>
</dbReference>
<keyword evidence="11 13" id="KW-1015">Disulfide bond</keyword>
<keyword evidence="9" id="KW-0611">Plant defense</keyword>
<name>A0A3Q7IIZ0_SOLLC</name>
<dbReference type="GO" id="GO:0005576">
    <property type="term" value="C:extracellular region"/>
    <property type="evidence" value="ECO:0007669"/>
    <property type="project" value="UniProtKB-SubCell"/>
</dbReference>
<feature type="signal peptide" evidence="15">
    <location>
        <begin position="1"/>
        <end position="24"/>
    </location>
</feature>
<evidence type="ECO:0000259" key="16">
    <source>
        <dbReference type="PROSITE" id="PS50941"/>
    </source>
</evidence>
<dbReference type="InterPro" id="IPR016283">
    <property type="entry name" value="Glyco_hydro_19"/>
</dbReference>
<dbReference type="Gene3D" id="3.30.60.10">
    <property type="entry name" value="Endochitinase-like"/>
    <property type="match status" value="1"/>
</dbReference>